<dbReference type="SUPFAM" id="SSF55961">
    <property type="entry name" value="Bet v1-like"/>
    <property type="match status" value="1"/>
</dbReference>
<dbReference type="InterPro" id="IPR019587">
    <property type="entry name" value="Polyketide_cyclase/dehydratase"/>
</dbReference>
<dbReference type="RefSeq" id="WP_070355442.1">
    <property type="nucleotide sequence ID" value="NZ_CP043474.1"/>
</dbReference>
<keyword evidence="2" id="KW-1185">Reference proteome</keyword>
<dbReference type="EMBL" id="MCHX01000069">
    <property type="protein sequence ID" value="OFJ51371.1"/>
    <property type="molecule type" value="Genomic_DNA"/>
</dbReference>
<comment type="caution">
    <text evidence="1">The sequence shown here is derived from an EMBL/GenBank/DDBJ whole genome shotgun (WGS) entry which is preliminary data.</text>
</comment>
<gene>
    <name evidence="1" type="ORF">BEL07_23165</name>
</gene>
<dbReference type="AlphaFoldDB" id="A0A1E8PYW3"/>
<dbReference type="Gene3D" id="3.30.530.20">
    <property type="match status" value="1"/>
</dbReference>
<dbReference type="Proteomes" id="UP000178953">
    <property type="component" value="Unassembled WGS sequence"/>
</dbReference>
<evidence type="ECO:0000313" key="2">
    <source>
        <dbReference type="Proteomes" id="UP000178953"/>
    </source>
</evidence>
<accession>A0A1E8PYW3</accession>
<reference evidence="1 2" key="1">
    <citation type="submission" date="2016-09" db="EMBL/GenBank/DDBJ databases">
        <title>genome sequence of Mycobacterium sp. 739 SCH.</title>
        <authorList>
            <person name="Greninger A.L."/>
            <person name="Qin X."/>
            <person name="Jerome K."/>
            <person name="Vora S."/>
            <person name="Quinn K."/>
        </authorList>
    </citation>
    <scope>NUCLEOTIDE SEQUENCE [LARGE SCALE GENOMIC DNA]</scope>
    <source>
        <strain evidence="1 2">SCH</strain>
    </source>
</reference>
<sequence length="152" mass="16263">MARLVLARSEHVLVECVPAPPALVRAFYSDLDALRAVHPLIESVHLLRQRQGAAGVERTHRVRDRIPFGPVTLPVVYTARVTVPAAGDLVTAARQFPGIRLDGVVSFEAADGGTRLTERLGVTAPRPLAGVTERRAIAAHAAMLAGIRAHFG</sequence>
<protein>
    <submittedName>
        <fullName evidence="1">Polyketide cyclase / dehydrase and lipid transport</fullName>
    </submittedName>
</protein>
<dbReference type="CDD" id="cd07812">
    <property type="entry name" value="SRPBCC"/>
    <property type="match status" value="1"/>
</dbReference>
<dbReference type="InterPro" id="IPR023393">
    <property type="entry name" value="START-like_dom_sf"/>
</dbReference>
<dbReference type="Pfam" id="PF10604">
    <property type="entry name" value="Polyketide_cyc2"/>
    <property type="match status" value="1"/>
</dbReference>
<name>A0A1E8PYW3_9MYCO</name>
<evidence type="ECO:0000313" key="1">
    <source>
        <dbReference type="EMBL" id="OFJ51371.1"/>
    </source>
</evidence>
<organism evidence="1 2">
    <name type="scientific">Mycolicibacterium grossiae</name>
    <dbReference type="NCBI Taxonomy" id="1552759"/>
    <lineage>
        <taxon>Bacteria</taxon>
        <taxon>Bacillati</taxon>
        <taxon>Actinomycetota</taxon>
        <taxon>Actinomycetes</taxon>
        <taxon>Mycobacteriales</taxon>
        <taxon>Mycobacteriaceae</taxon>
        <taxon>Mycolicibacterium</taxon>
    </lineage>
</organism>
<proteinExistence type="predicted"/>